<evidence type="ECO:0000256" key="6">
    <source>
        <dbReference type="RuleBase" id="RU361277"/>
    </source>
</evidence>
<dbReference type="Pfam" id="PF08240">
    <property type="entry name" value="ADH_N"/>
    <property type="match status" value="1"/>
</dbReference>
<dbReference type="InterPro" id="IPR049786">
    <property type="entry name" value="Rnc1_KH-I_3"/>
</dbReference>
<keyword evidence="3 6" id="KW-0862">Zinc</keyword>
<dbReference type="Pfam" id="PF00107">
    <property type="entry name" value="ADH_zinc_N"/>
    <property type="match status" value="1"/>
</dbReference>
<dbReference type="Gene3D" id="3.90.180.10">
    <property type="entry name" value="Medium-chain alcohol dehydrogenases, catalytic domain"/>
    <property type="match status" value="1"/>
</dbReference>
<reference evidence="9" key="2">
    <citation type="submission" date="2020-08" db="EMBL/GenBank/DDBJ databases">
        <title>Draft Genome Sequence of Cumin Blight Pathogen Alternaria burnsii.</title>
        <authorList>
            <person name="Feng Z."/>
        </authorList>
    </citation>
    <scope>NUCLEOTIDE SEQUENCE</scope>
    <source>
        <strain evidence="9">CBS107.38</strain>
    </source>
</reference>
<dbReference type="PROSITE" id="PS50084">
    <property type="entry name" value="KH_TYPE_1"/>
    <property type="match status" value="3"/>
</dbReference>
<accession>A0A8H7B8A6</accession>
<dbReference type="InterPro" id="IPR013149">
    <property type="entry name" value="ADH-like_C"/>
</dbReference>
<organism evidence="9 10">
    <name type="scientific">Alternaria burnsii</name>
    <dbReference type="NCBI Taxonomy" id="1187904"/>
    <lineage>
        <taxon>Eukaryota</taxon>
        <taxon>Fungi</taxon>
        <taxon>Dikarya</taxon>
        <taxon>Ascomycota</taxon>
        <taxon>Pezizomycotina</taxon>
        <taxon>Dothideomycetes</taxon>
        <taxon>Pleosporomycetidae</taxon>
        <taxon>Pleosporales</taxon>
        <taxon>Pleosporineae</taxon>
        <taxon>Pleosporaceae</taxon>
        <taxon>Alternaria</taxon>
        <taxon>Alternaria sect. Alternaria</taxon>
    </lineage>
</organism>
<dbReference type="PANTHER" id="PTHR42813">
    <property type="entry name" value="ZINC-TYPE ALCOHOL DEHYDROGENASE-LIKE"/>
    <property type="match status" value="1"/>
</dbReference>
<dbReference type="InterPro" id="IPR011032">
    <property type="entry name" value="GroES-like_sf"/>
</dbReference>
<dbReference type="InterPro" id="IPR004087">
    <property type="entry name" value="KH_dom"/>
</dbReference>
<dbReference type="PROSITE" id="PS00059">
    <property type="entry name" value="ADH_ZINC"/>
    <property type="match status" value="1"/>
</dbReference>
<dbReference type="Gene3D" id="3.30.1370.10">
    <property type="entry name" value="K Homology domain, type 1"/>
    <property type="match status" value="3"/>
</dbReference>
<dbReference type="Gene3D" id="3.40.50.720">
    <property type="entry name" value="NAD(P)-binding Rossmann-like Domain"/>
    <property type="match status" value="1"/>
</dbReference>
<sequence>MKAVVFKGPGKVVIEDRPIPKIQDAKDIIVKVEKTALCGSELHVFRGHQPSATDFVMGHEFTGYVHEVGSSIKTLKVGDRVVSPFTTSCGECFYCTHGFSSRCVKSQLFGCPTLDGGQAEYVRVPLADSTAVKAPSGIRDEALVLMADIFPTGMFAAKNGFQYSSPEEIKDSVVVLIGCGPVALCALCNITDYKPKHILAVDSVPSRLELAKSLGAEPWNFQTDREGLDKRVKELTDGRGADIIIEVVGLSPALRMGYELVRPWGVISSVGVHNGEIPWTGNEAYNKNVRVQMGRCPVRSVFEEALESLKRHQEKLGFMADKIMPLSEALEGYDLFDKMKVQKVLPCRPPNTNLDTVTNIRHNSLENFDPSSSPSPPTAPRSRFRLRNTTSSLVSIATLRVSQNYVTDRSCSASLGHLHNMSSEEPQPGPGQDASRVADQLDRLNIDGEGEVAPRTEEEYAESQLTLRAIVSSKEAGVIIGKAGKNVADLRDETGVRAGVSKVVQGVHDRVLSVTGSLSGIAKAYGLVAKGLLEGAPAMGMGGVIRTDGTHPIRLLISHNQMGTIIGRQGLKIKQIQDASGVRMVAQKEMLPQSTERIVEVQGSPGGIEKAIWEIGKCLIDDSERGYGTVLYNPAVRVQPGAGPVPLSNGGGAPSGGMGGRSYNRTGHGADFSDSPPAFSRRSGSDAASRPPPPTHTEDGEEMQTQNISIPSDMVGCIIGRGGSKISEIRKTSNARISIAKAPHDDTGERMFTITGSASANEKALYLLYENLEAEKMRRSQAQE</sequence>
<comment type="cofactor">
    <cofactor evidence="1 6">
        <name>Zn(2+)</name>
        <dbReference type="ChEBI" id="CHEBI:29105"/>
    </cofactor>
</comment>
<dbReference type="GO" id="GO:0008270">
    <property type="term" value="F:zinc ion binding"/>
    <property type="evidence" value="ECO:0007669"/>
    <property type="project" value="InterPro"/>
</dbReference>
<evidence type="ECO:0000256" key="7">
    <source>
        <dbReference type="SAM" id="MobiDB-lite"/>
    </source>
</evidence>
<comment type="similarity">
    <text evidence="6">Belongs to the zinc-containing alcohol dehydrogenase family.</text>
</comment>
<dbReference type="InterPro" id="IPR002328">
    <property type="entry name" value="ADH_Zn_CS"/>
</dbReference>
<dbReference type="InterPro" id="IPR004088">
    <property type="entry name" value="KH_dom_type_1"/>
</dbReference>
<dbReference type="CDD" id="cd22455">
    <property type="entry name" value="KH-I_Rnc1_rpt1"/>
    <property type="match status" value="1"/>
</dbReference>
<keyword evidence="2 6" id="KW-0479">Metal-binding</keyword>
<dbReference type="SUPFAM" id="SSF50129">
    <property type="entry name" value="GroES-like"/>
    <property type="match status" value="1"/>
</dbReference>
<gene>
    <name evidence="9" type="ORF">GT037_003784</name>
</gene>
<dbReference type="GO" id="GO:0016491">
    <property type="term" value="F:oxidoreductase activity"/>
    <property type="evidence" value="ECO:0007669"/>
    <property type="project" value="UniProtKB-KW"/>
</dbReference>
<dbReference type="PANTHER" id="PTHR42813:SF2">
    <property type="entry name" value="DEHYDROGENASE, ZINC-CONTAINING, PUTATIVE (AFU_ORTHOLOGUE AFUA_2G02810)-RELATED"/>
    <property type="match status" value="1"/>
</dbReference>
<name>A0A8H7B8A6_9PLEO</name>
<dbReference type="InterPro" id="IPR036291">
    <property type="entry name" value="NAD(P)-bd_dom_sf"/>
</dbReference>
<dbReference type="AlphaFoldDB" id="A0A8H7B8A6"/>
<dbReference type="Proteomes" id="UP000596902">
    <property type="component" value="Unassembled WGS sequence"/>
</dbReference>
<dbReference type="CDD" id="cd08284">
    <property type="entry name" value="FDH_like_2"/>
    <property type="match status" value="1"/>
</dbReference>
<reference evidence="9" key="1">
    <citation type="submission" date="2020-01" db="EMBL/GenBank/DDBJ databases">
        <authorList>
            <person name="Feng Z.H.Z."/>
        </authorList>
    </citation>
    <scope>NUCLEOTIDE SEQUENCE</scope>
    <source>
        <strain evidence="9">CBS107.38</strain>
    </source>
</reference>
<evidence type="ECO:0000256" key="2">
    <source>
        <dbReference type="ARBA" id="ARBA00022723"/>
    </source>
</evidence>
<evidence type="ECO:0000256" key="3">
    <source>
        <dbReference type="ARBA" id="ARBA00022833"/>
    </source>
</evidence>
<keyword evidence="4" id="KW-0560">Oxidoreductase</keyword>
<dbReference type="EMBL" id="JAAABM010000004">
    <property type="protein sequence ID" value="KAF7678403.1"/>
    <property type="molecule type" value="Genomic_DNA"/>
</dbReference>
<evidence type="ECO:0000313" key="10">
    <source>
        <dbReference type="Proteomes" id="UP000596902"/>
    </source>
</evidence>
<evidence type="ECO:0000256" key="1">
    <source>
        <dbReference type="ARBA" id="ARBA00001947"/>
    </source>
</evidence>
<keyword evidence="10" id="KW-1185">Reference proteome</keyword>
<dbReference type="GO" id="GO:0003723">
    <property type="term" value="F:RNA binding"/>
    <property type="evidence" value="ECO:0007669"/>
    <property type="project" value="UniProtKB-UniRule"/>
</dbReference>
<dbReference type="InterPro" id="IPR013154">
    <property type="entry name" value="ADH-like_N"/>
</dbReference>
<evidence type="ECO:0000259" key="8">
    <source>
        <dbReference type="SMART" id="SM00322"/>
    </source>
</evidence>
<dbReference type="CDD" id="cd22457">
    <property type="entry name" value="KH-I_Rnc1_rpt3"/>
    <property type="match status" value="1"/>
</dbReference>
<keyword evidence="5" id="KW-0694">RNA-binding</keyword>
<feature type="compositionally biased region" description="Gly residues" evidence="7">
    <location>
        <begin position="649"/>
        <end position="660"/>
    </location>
</feature>
<evidence type="ECO:0000313" key="9">
    <source>
        <dbReference type="EMBL" id="KAF7678403.1"/>
    </source>
</evidence>
<protein>
    <submittedName>
        <fullName evidence="9">Poly-binding protein 4</fullName>
    </submittedName>
</protein>
<dbReference type="SUPFAM" id="SSF54791">
    <property type="entry name" value="Eukaryotic type KH-domain (KH-domain type I)"/>
    <property type="match status" value="3"/>
</dbReference>
<dbReference type="RefSeq" id="XP_038788538.1">
    <property type="nucleotide sequence ID" value="XM_038928831.1"/>
</dbReference>
<dbReference type="Pfam" id="PF00013">
    <property type="entry name" value="KH_1"/>
    <property type="match status" value="3"/>
</dbReference>
<dbReference type="SMART" id="SM00322">
    <property type="entry name" value="KH"/>
    <property type="match status" value="3"/>
</dbReference>
<feature type="domain" description="K Homology" evidence="8">
    <location>
        <begin position="549"/>
        <end position="620"/>
    </location>
</feature>
<proteinExistence type="inferred from homology"/>
<feature type="domain" description="K Homology" evidence="8">
    <location>
        <begin position="463"/>
        <end position="533"/>
    </location>
</feature>
<comment type="caution">
    <text evidence="9">The sequence shown here is derived from an EMBL/GenBank/DDBJ whole genome shotgun (WGS) entry which is preliminary data.</text>
</comment>
<dbReference type="CDD" id="cd22456">
    <property type="entry name" value="KH-I_Rnc1_rpt2"/>
    <property type="match status" value="1"/>
</dbReference>
<dbReference type="InterPro" id="IPR036612">
    <property type="entry name" value="KH_dom_type_1_sf"/>
</dbReference>
<dbReference type="GeneID" id="62202009"/>
<dbReference type="SUPFAM" id="SSF51735">
    <property type="entry name" value="NAD(P)-binding Rossmann-fold domains"/>
    <property type="match status" value="1"/>
</dbReference>
<feature type="region of interest" description="Disordered" evidence="7">
    <location>
        <begin position="364"/>
        <end position="386"/>
    </location>
</feature>
<feature type="region of interest" description="Disordered" evidence="7">
    <location>
        <begin position="639"/>
        <end position="714"/>
    </location>
</feature>
<feature type="domain" description="K Homology" evidence="8">
    <location>
        <begin position="702"/>
        <end position="773"/>
    </location>
</feature>
<evidence type="ECO:0000256" key="4">
    <source>
        <dbReference type="ARBA" id="ARBA00023002"/>
    </source>
</evidence>
<evidence type="ECO:0000256" key="5">
    <source>
        <dbReference type="PROSITE-ProRule" id="PRU00117"/>
    </source>
</evidence>